<dbReference type="SUPFAM" id="SSF102735">
    <property type="entry name" value="Trigger factor ribosome-binding domain"/>
    <property type="match status" value="1"/>
</dbReference>
<dbReference type="GO" id="GO:0043022">
    <property type="term" value="F:ribosome binding"/>
    <property type="evidence" value="ECO:0007669"/>
    <property type="project" value="TreeGrafter"/>
</dbReference>
<evidence type="ECO:0000256" key="2">
    <source>
        <dbReference type="ARBA" id="ARBA00005464"/>
    </source>
</evidence>
<accession>V2Q0K8</accession>
<reference evidence="15" key="1">
    <citation type="journal article" date="2014" name="Genome Announc.">
        <title>Draft genome sequences of the altered schaedler flora, a defined bacterial community from gnotobiotic mice.</title>
        <authorList>
            <person name="Wannemuehler M.J."/>
            <person name="Overstreet A.M."/>
            <person name="Ward D.V."/>
            <person name="Phillips G.J."/>
        </authorList>
    </citation>
    <scope>NUCLEOTIDE SEQUENCE</scope>
    <source>
        <strain evidence="15">ASF457</strain>
    </source>
</reference>
<evidence type="ECO:0000256" key="9">
    <source>
        <dbReference type="ARBA" id="ARBA00023306"/>
    </source>
</evidence>
<dbReference type="SUPFAM" id="SSF54534">
    <property type="entry name" value="FKBP-like"/>
    <property type="match status" value="1"/>
</dbReference>
<evidence type="ECO:0000256" key="1">
    <source>
        <dbReference type="ARBA" id="ARBA00000971"/>
    </source>
</evidence>
<dbReference type="GO" id="GO:0015031">
    <property type="term" value="P:protein transport"/>
    <property type="evidence" value="ECO:0007669"/>
    <property type="project" value="UniProtKB-UniRule"/>
</dbReference>
<dbReference type="Proteomes" id="UP000017429">
    <property type="component" value="Chromosome"/>
</dbReference>
<dbReference type="InterPro" id="IPR005215">
    <property type="entry name" value="Trig_fac"/>
</dbReference>
<dbReference type="HAMAP" id="MF_00303">
    <property type="entry name" value="Trigger_factor_Tig"/>
    <property type="match status" value="1"/>
</dbReference>
<evidence type="ECO:0000256" key="5">
    <source>
        <dbReference type="ARBA" id="ARBA00022618"/>
    </source>
</evidence>
<sequence length="486" mass="55096">MKVQVNDAERSQKELLVEIPYEVFETAADKELDTLLPKAKIHGFRPGKAPREIARKQFSHQIKSQAIEKVINEAVQDALTSNNIMPISQAHISDVVFEENKPITFTAKVDVFPKVELNKYKDFNFKKVTVEISDADIEDALISLQERDMTYEPVENRDTVQKGDVTVIDFEGKKDGVAFEGGTAKDFSLNIGSGQFIPGFEDSVIGMKKGETKDLNLTFPKEYNNAELAGQDVVFTVTVHEIKEKIKPEINDDFARDIDPNSKGLDDLKSKLKKGLQTEADKATQLEAFGQILEQIVKENPFEVPYSFVKEQSDRLAFNAMNQFYQMGLNPEQVGISFEMMAQRYISQAEEQVKQAIVINEVAKLENIAVEEEDINNFLSFHSELQGRTVEEIRKELETQMQMESVRNDVLGDKVYKFLAGVNKAEETKMTKKEYEKSKTAATENSESDKKEEKTKKKTSAKKAETEAEEKPKKTRTSKKKEETAD</sequence>
<name>V2Q0K8_9BACT</name>
<protein>
    <recommendedName>
        <fullName evidence="4 11">Trigger factor</fullName>
        <shortName evidence="11">TF</shortName>
        <ecNumber evidence="3 11">5.2.1.8</ecNumber>
    </recommendedName>
    <alternativeName>
        <fullName evidence="10 11">PPIase</fullName>
    </alternativeName>
</protein>
<dbReference type="GO" id="GO:0043335">
    <property type="term" value="P:protein unfolding"/>
    <property type="evidence" value="ECO:0007669"/>
    <property type="project" value="TreeGrafter"/>
</dbReference>
<dbReference type="EMBL" id="CP097562">
    <property type="protein sequence ID" value="USF24179.1"/>
    <property type="molecule type" value="Genomic_DNA"/>
</dbReference>
<evidence type="ECO:0000313" key="16">
    <source>
        <dbReference type="Proteomes" id="UP000017429"/>
    </source>
</evidence>
<dbReference type="Gene3D" id="1.10.3120.10">
    <property type="entry name" value="Trigger factor, C-terminal domain"/>
    <property type="match status" value="1"/>
</dbReference>
<dbReference type="FunFam" id="3.10.50.40:FF:000001">
    <property type="entry name" value="Trigger factor"/>
    <property type="match status" value="1"/>
</dbReference>
<reference evidence="15" key="2">
    <citation type="submission" date="2022-05" db="EMBL/GenBank/DDBJ databases">
        <authorList>
            <person name="Proctor A.L."/>
            <person name="Phillips G.J."/>
            <person name="Wannemuehler M.J."/>
        </authorList>
    </citation>
    <scope>NUCLEOTIDE SEQUENCE</scope>
    <source>
        <strain evidence="15">ASF457</strain>
    </source>
</reference>
<comment type="domain">
    <text evidence="11">Consists of 3 domains; the N-terminus binds the ribosome, the middle domain has PPIase activity, while the C-terminus has intrinsic chaperone activity on its own.</text>
</comment>
<evidence type="ECO:0000256" key="7">
    <source>
        <dbReference type="ARBA" id="ARBA00023186"/>
    </source>
</evidence>
<dbReference type="GO" id="GO:0003755">
    <property type="term" value="F:peptidyl-prolyl cis-trans isomerase activity"/>
    <property type="evidence" value="ECO:0007669"/>
    <property type="project" value="UniProtKB-UniRule"/>
</dbReference>
<evidence type="ECO:0000313" key="15">
    <source>
        <dbReference type="EMBL" id="USF24179.1"/>
    </source>
</evidence>
<evidence type="ECO:0000256" key="8">
    <source>
        <dbReference type="ARBA" id="ARBA00023235"/>
    </source>
</evidence>
<dbReference type="eggNOG" id="COG0544">
    <property type="taxonomic scope" value="Bacteria"/>
</dbReference>
<dbReference type="GO" id="GO:0051083">
    <property type="term" value="P:'de novo' cotranslational protein folding"/>
    <property type="evidence" value="ECO:0007669"/>
    <property type="project" value="TreeGrafter"/>
</dbReference>
<dbReference type="Gene3D" id="3.30.70.1050">
    <property type="entry name" value="Trigger factor ribosome-binding domain"/>
    <property type="match status" value="1"/>
</dbReference>
<evidence type="ECO:0000256" key="11">
    <source>
        <dbReference type="HAMAP-Rule" id="MF_00303"/>
    </source>
</evidence>
<comment type="subcellular location">
    <subcellularLocation>
        <location evidence="11">Cytoplasm</location>
    </subcellularLocation>
    <text evidence="11">About half TF is bound to the ribosome near the polypeptide exit tunnel while the other half is free in the cytoplasm.</text>
</comment>
<dbReference type="Pfam" id="PF05697">
    <property type="entry name" value="Trigger_N"/>
    <property type="match status" value="1"/>
</dbReference>
<dbReference type="InterPro" id="IPR008881">
    <property type="entry name" value="Trigger_fac_ribosome-bd_bac"/>
</dbReference>
<dbReference type="InterPro" id="IPR027304">
    <property type="entry name" value="Trigger_fact/SurA_dom_sf"/>
</dbReference>
<keyword evidence="6 11" id="KW-0697">Rotamase</keyword>
<dbReference type="PROSITE" id="PS50059">
    <property type="entry name" value="FKBP_PPIASE"/>
    <property type="match status" value="1"/>
</dbReference>
<keyword evidence="5 11" id="KW-0132">Cell division</keyword>
<keyword evidence="8 11" id="KW-0413">Isomerase</keyword>
<dbReference type="PANTHER" id="PTHR30560:SF3">
    <property type="entry name" value="TRIGGER FACTOR-LIKE PROTEIN TIG, CHLOROPLASTIC"/>
    <property type="match status" value="1"/>
</dbReference>
<keyword evidence="7 11" id="KW-0143">Chaperone</keyword>
<dbReference type="Pfam" id="PF05698">
    <property type="entry name" value="Trigger_C"/>
    <property type="match status" value="1"/>
</dbReference>
<dbReference type="InterPro" id="IPR037041">
    <property type="entry name" value="Trigger_fac_C_sf"/>
</dbReference>
<dbReference type="InterPro" id="IPR046357">
    <property type="entry name" value="PPIase_dom_sf"/>
</dbReference>
<dbReference type="RefSeq" id="WP_023275548.1">
    <property type="nucleotide sequence ID" value="NZ_CP097562.1"/>
</dbReference>
<dbReference type="NCBIfam" id="TIGR00115">
    <property type="entry name" value="tig"/>
    <property type="match status" value="1"/>
</dbReference>
<comment type="catalytic activity">
    <reaction evidence="1 11 12">
        <text>[protein]-peptidylproline (omega=180) = [protein]-peptidylproline (omega=0)</text>
        <dbReference type="Rhea" id="RHEA:16237"/>
        <dbReference type="Rhea" id="RHEA-COMP:10747"/>
        <dbReference type="Rhea" id="RHEA-COMP:10748"/>
        <dbReference type="ChEBI" id="CHEBI:83833"/>
        <dbReference type="ChEBI" id="CHEBI:83834"/>
        <dbReference type="EC" id="5.2.1.8"/>
    </reaction>
</comment>
<dbReference type="Gene3D" id="3.10.50.40">
    <property type="match status" value="1"/>
</dbReference>
<dbReference type="SUPFAM" id="SSF109998">
    <property type="entry name" value="Triger factor/SurA peptide-binding domain-like"/>
    <property type="match status" value="1"/>
</dbReference>
<proteinExistence type="inferred from homology"/>
<keyword evidence="9 11" id="KW-0131">Cell cycle</keyword>
<feature type="compositionally biased region" description="Basic and acidic residues" evidence="14">
    <location>
        <begin position="462"/>
        <end position="472"/>
    </location>
</feature>
<keyword evidence="16" id="KW-1185">Reference proteome</keyword>
<reference evidence="15" key="3">
    <citation type="submission" date="2022-06" db="EMBL/GenBank/DDBJ databases">
        <title>Resources to Facilitate Use of the Altered Schaedler Flora (ASF) Mouse Model to Study Microbiome Function.</title>
        <authorList>
            <person name="Proctor A."/>
            <person name="Parvinroo S."/>
            <person name="Richie T."/>
            <person name="Jia X."/>
            <person name="Lee S.T.M."/>
            <person name="Karp P.D."/>
            <person name="Paley S."/>
            <person name="Kostic A.D."/>
            <person name="Pierre J.F."/>
            <person name="Wannemuehler M.J."/>
            <person name="Phillips G.J."/>
        </authorList>
    </citation>
    <scope>NUCLEOTIDE SEQUENCE</scope>
    <source>
        <strain evidence="15">ASF457</strain>
    </source>
</reference>
<dbReference type="OrthoDB" id="9767721at2"/>
<dbReference type="InterPro" id="IPR001179">
    <property type="entry name" value="PPIase_FKBP_dom"/>
</dbReference>
<comment type="function">
    <text evidence="11">Involved in protein export. Acts as a chaperone by maintaining the newly synthesized protein in an open conformation. Functions as a peptidyl-prolyl cis-trans isomerase.</text>
</comment>
<evidence type="ECO:0000256" key="14">
    <source>
        <dbReference type="SAM" id="MobiDB-lite"/>
    </source>
</evidence>
<evidence type="ECO:0000256" key="6">
    <source>
        <dbReference type="ARBA" id="ARBA00023110"/>
    </source>
</evidence>
<keyword evidence="11" id="KW-0963">Cytoplasm</keyword>
<feature type="compositionally biased region" description="Basic and acidic residues" evidence="14">
    <location>
        <begin position="430"/>
        <end position="439"/>
    </location>
</feature>
<dbReference type="InterPro" id="IPR036611">
    <property type="entry name" value="Trigger_fac_ribosome-bd_sf"/>
</dbReference>
<dbReference type="GO" id="GO:0044183">
    <property type="term" value="F:protein folding chaperone"/>
    <property type="evidence" value="ECO:0007669"/>
    <property type="project" value="TreeGrafter"/>
</dbReference>
<dbReference type="InterPro" id="IPR008880">
    <property type="entry name" value="Trigger_fac_C"/>
</dbReference>
<comment type="similarity">
    <text evidence="2 11 13">Belongs to the FKBP-type PPIase family. Tig subfamily.</text>
</comment>
<evidence type="ECO:0000256" key="13">
    <source>
        <dbReference type="RuleBase" id="RU003914"/>
    </source>
</evidence>
<evidence type="ECO:0000256" key="3">
    <source>
        <dbReference type="ARBA" id="ARBA00013194"/>
    </source>
</evidence>
<dbReference type="GO" id="GO:0005737">
    <property type="term" value="C:cytoplasm"/>
    <property type="evidence" value="ECO:0007669"/>
    <property type="project" value="UniProtKB-SubCell"/>
</dbReference>
<dbReference type="PANTHER" id="PTHR30560">
    <property type="entry name" value="TRIGGER FACTOR CHAPERONE AND PEPTIDYL-PROLYL CIS/TRANS ISOMERASE"/>
    <property type="match status" value="1"/>
</dbReference>
<evidence type="ECO:0000256" key="12">
    <source>
        <dbReference type="PROSITE-ProRule" id="PRU00277"/>
    </source>
</evidence>
<feature type="region of interest" description="Disordered" evidence="14">
    <location>
        <begin position="430"/>
        <end position="486"/>
    </location>
</feature>
<evidence type="ECO:0000256" key="4">
    <source>
        <dbReference type="ARBA" id="ARBA00016902"/>
    </source>
</evidence>
<dbReference type="EC" id="5.2.1.8" evidence="3 11"/>
<dbReference type="Pfam" id="PF00254">
    <property type="entry name" value="FKBP_C"/>
    <property type="match status" value="1"/>
</dbReference>
<gene>
    <name evidence="11 15" type="primary">tig</name>
    <name evidence="15" type="ORF">N508_001258</name>
</gene>
<dbReference type="GO" id="GO:0051301">
    <property type="term" value="P:cell division"/>
    <property type="evidence" value="ECO:0007669"/>
    <property type="project" value="UniProtKB-KW"/>
</dbReference>
<organism evidence="15 16">
    <name type="scientific">Mucispirillum schaedleri ASF457</name>
    <dbReference type="NCBI Taxonomy" id="1379858"/>
    <lineage>
        <taxon>Bacteria</taxon>
        <taxon>Pseudomonadati</taxon>
        <taxon>Deferribacterota</taxon>
        <taxon>Deferribacteres</taxon>
        <taxon>Deferribacterales</taxon>
        <taxon>Mucispirillaceae</taxon>
        <taxon>Mucispirillum</taxon>
    </lineage>
</organism>
<dbReference type="PIRSF" id="PIRSF003095">
    <property type="entry name" value="Trigger_factor"/>
    <property type="match status" value="1"/>
</dbReference>
<evidence type="ECO:0000256" key="10">
    <source>
        <dbReference type="ARBA" id="ARBA00029986"/>
    </source>
</evidence>
<dbReference type="KEGG" id="msch:N508_001258"/>
<dbReference type="AlphaFoldDB" id="V2Q0K8"/>